<feature type="compositionally biased region" description="Basic and acidic residues" evidence="8">
    <location>
        <begin position="217"/>
        <end position="266"/>
    </location>
</feature>
<dbReference type="GO" id="GO:0004843">
    <property type="term" value="F:cysteine-type deubiquitinase activity"/>
    <property type="evidence" value="ECO:0007669"/>
    <property type="project" value="UniProtKB-EC"/>
</dbReference>
<feature type="domain" description="USP" evidence="9">
    <location>
        <begin position="408"/>
        <end position="771"/>
    </location>
</feature>
<dbReference type="InterPro" id="IPR038765">
    <property type="entry name" value="Papain-like_cys_pep_sf"/>
</dbReference>
<feature type="compositionally biased region" description="Basic and acidic residues" evidence="8">
    <location>
        <begin position="93"/>
        <end position="103"/>
    </location>
</feature>
<dbReference type="PANTHER" id="PTHR24006:SF758">
    <property type="entry name" value="UBIQUITIN CARBOXYL-TERMINAL HYDROLASE 36"/>
    <property type="match status" value="1"/>
</dbReference>
<feature type="compositionally biased region" description="Low complexity" evidence="8">
    <location>
        <begin position="577"/>
        <end position="610"/>
    </location>
</feature>
<dbReference type="PROSITE" id="PS00973">
    <property type="entry name" value="USP_2"/>
    <property type="match status" value="1"/>
</dbReference>
<evidence type="ECO:0000256" key="5">
    <source>
        <dbReference type="ARBA" id="ARBA00022786"/>
    </source>
</evidence>
<dbReference type="InterPro" id="IPR050164">
    <property type="entry name" value="Peptidase_C19"/>
</dbReference>
<feature type="compositionally biased region" description="Acidic residues" evidence="8">
    <location>
        <begin position="274"/>
        <end position="297"/>
    </location>
</feature>
<keyword evidence="11" id="KW-1185">Reference proteome</keyword>
<dbReference type="GO" id="GO:0016579">
    <property type="term" value="P:protein deubiquitination"/>
    <property type="evidence" value="ECO:0007669"/>
    <property type="project" value="InterPro"/>
</dbReference>
<feature type="region of interest" description="Disordered" evidence="8">
    <location>
        <begin position="813"/>
        <end position="875"/>
    </location>
</feature>
<evidence type="ECO:0000256" key="3">
    <source>
        <dbReference type="ARBA" id="ARBA00012759"/>
    </source>
</evidence>
<gene>
    <name evidence="10" type="ORF">WICMUC_002217</name>
</gene>
<keyword evidence="7" id="KW-0788">Thiol protease</keyword>
<evidence type="ECO:0000256" key="8">
    <source>
        <dbReference type="SAM" id="MobiDB-lite"/>
    </source>
</evidence>
<dbReference type="Proteomes" id="UP000769528">
    <property type="component" value="Unassembled WGS sequence"/>
</dbReference>
<keyword evidence="4" id="KW-0645">Protease</keyword>
<dbReference type="Pfam" id="PF00443">
    <property type="entry name" value="UCH"/>
    <property type="match status" value="1"/>
</dbReference>
<dbReference type="AlphaFoldDB" id="A0A9P8TEZ5"/>
<feature type="region of interest" description="Disordered" evidence="8">
    <location>
        <begin position="337"/>
        <end position="366"/>
    </location>
</feature>
<feature type="compositionally biased region" description="Polar residues" evidence="8">
    <location>
        <begin position="611"/>
        <end position="620"/>
    </location>
</feature>
<reference evidence="10" key="2">
    <citation type="submission" date="2021-01" db="EMBL/GenBank/DDBJ databases">
        <authorList>
            <person name="Schikora-Tamarit M.A."/>
        </authorList>
    </citation>
    <scope>NUCLEOTIDE SEQUENCE</scope>
    <source>
        <strain evidence="10">CBS6341</strain>
    </source>
</reference>
<organism evidence="10 11">
    <name type="scientific">Wickerhamomyces mucosus</name>
    <dbReference type="NCBI Taxonomy" id="1378264"/>
    <lineage>
        <taxon>Eukaryota</taxon>
        <taxon>Fungi</taxon>
        <taxon>Dikarya</taxon>
        <taxon>Ascomycota</taxon>
        <taxon>Saccharomycotina</taxon>
        <taxon>Saccharomycetes</taxon>
        <taxon>Phaffomycetales</taxon>
        <taxon>Wickerhamomycetaceae</taxon>
        <taxon>Wickerhamomyces</taxon>
    </lineage>
</organism>
<comment type="catalytic activity">
    <reaction evidence="1">
        <text>Thiol-dependent hydrolysis of ester, thioester, amide, peptide and isopeptide bonds formed by the C-terminal Gly of ubiquitin (a 76-residue protein attached to proteins as an intracellular targeting signal).</text>
        <dbReference type="EC" id="3.4.19.12"/>
    </reaction>
</comment>
<keyword evidence="6" id="KW-0378">Hydrolase</keyword>
<dbReference type="InterPro" id="IPR028889">
    <property type="entry name" value="USP"/>
</dbReference>
<proteinExistence type="inferred from homology"/>
<dbReference type="InterPro" id="IPR001394">
    <property type="entry name" value="Peptidase_C19_UCH"/>
</dbReference>
<feature type="compositionally biased region" description="Low complexity" evidence="8">
    <location>
        <begin position="840"/>
        <end position="849"/>
    </location>
</feature>
<reference evidence="10" key="1">
    <citation type="journal article" date="2021" name="Open Biol.">
        <title>Shared evolutionary footprints suggest mitochondrial oxidative damage underlies multiple complex I losses in fungi.</title>
        <authorList>
            <person name="Schikora-Tamarit M.A."/>
            <person name="Marcet-Houben M."/>
            <person name="Nosek J."/>
            <person name="Gabaldon T."/>
        </authorList>
    </citation>
    <scope>NUCLEOTIDE SEQUENCE</scope>
    <source>
        <strain evidence="10">CBS6341</strain>
    </source>
</reference>
<evidence type="ECO:0000256" key="2">
    <source>
        <dbReference type="ARBA" id="ARBA00009085"/>
    </source>
</evidence>
<dbReference type="EC" id="3.4.19.12" evidence="3"/>
<dbReference type="OrthoDB" id="289038at2759"/>
<dbReference type="EMBL" id="JAEUBF010000681">
    <property type="protein sequence ID" value="KAH3675921.1"/>
    <property type="molecule type" value="Genomic_DNA"/>
</dbReference>
<evidence type="ECO:0000256" key="7">
    <source>
        <dbReference type="ARBA" id="ARBA00022807"/>
    </source>
</evidence>
<feature type="compositionally biased region" description="Basic and acidic residues" evidence="8">
    <location>
        <begin position="298"/>
        <end position="319"/>
    </location>
</feature>
<feature type="compositionally biased region" description="Basic and acidic residues" evidence="8">
    <location>
        <begin position="157"/>
        <end position="173"/>
    </location>
</feature>
<dbReference type="InterPro" id="IPR018200">
    <property type="entry name" value="USP_CS"/>
</dbReference>
<keyword evidence="5" id="KW-0833">Ubl conjugation pathway</keyword>
<protein>
    <recommendedName>
        <fullName evidence="3">ubiquitinyl hydrolase 1</fullName>
        <ecNumber evidence="3">3.4.19.12</ecNumber>
    </recommendedName>
</protein>
<dbReference type="PANTHER" id="PTHR24006">
    <property type="entry name" value="UBIQUITIN CARBOXYL-TERMINAL HYDROLASE"/>
    <property type="match status" value="1"/>
</dbReference>
<evidence type="ECO:0000256" key="6">
    <source>
        <dbReference type="ARBA" id="ARBA00022801"/>
    </source>
</evidence>
<dbReference type="SUPFAM" id="SSF54001">
    <property type="entry name" value="Cysteine proteinases"/>
    <property type="match status" value="1"/>
</dbReference>
<evidence type="ECO:0000313" key="11">
    <source>
        <dbReference type="Proteomes" id="UP000769528"/>
    </source>
</evidence>
<evidence type="ECO:0000256" key="1">
    <source>
        <dbReference type="ARBA" id="ARBA00000707"/>
    </source>
</evidence>
<feature type="region of interest" description="Disordered" evidence="8">
    <location>
        <begin position="571"/>
        <end position="620"/>
    </location>
</feature>
<dbReference type="Gene3D" id="3.90.70.10">
    <property type="entry name" value="Cysteine proteinases"/>
    <property type="match status" value="1"/>
</dbReference>
<dbReference type="GO" id="GO:0006508">
    <property type="term" value="P:proteolysis"/>
    <property type="evidence" value="ECO:0007669"/>
    <property type="project" value="UniProtKB-KW"/>
</dbReference>
<feature type="region of interest" description="Disordered" evidence="8">
    <location>
        <begin position="26"/>
        <end position="72"/>
    </location>
</feature>
<evidence type="ECO:0000259" key="9">
    <source>
        <dbReference type="PROSITE" id="PS50235"/>
    </source>
</evidence>
<accession>A0A9P8TEZ5</accession>
<evidence type="ECO:0000313" key="10">
    <source>
        <dbReference type="EMBL" id="KAH3675921.1"/>
    </source>
</evidence>
<comment type="similarity">
    <text evidence="2">Belongs to the peptidase C19 family.</text>
</comment>
<name>A0A9P8TEZ5_9ASCO</name>
<evidence type="ECO:0000256" key="4">
    <source>
        <dbReference type="ARBA" id="ARBA00022670"/>
    </source>
</evidence>
<dbReference type="GO" id="GO:0005634">
    <property type="term" value="C:nucleus"/>
    <property type="evidence" value="ECO:0007669"/>
    <property type="project" value="TreeGrafter"/>
</dbReference>
<feature type="compositionally biased region" description="Low complexity" evidence="8">
    <location>
        <begin position="821"/>
        <end position="832"/>
    </location>
</feature>
<sequence length="875" mass="99763">MSTPDIIKESIAPLVQRILSEPLHFKPAKHPEIQSNKPSSYIKIGGIDSNLSENREEEEEEEKSKIVQNQEFMQKKYRPTSLAQALAGYTNKRILDHTDDEGKKKSKKKLKPSKELNIDDNDIGEDLAKINVDQQESSSSDDESNYTDAQDSIIPHEIIKNRVFTEFEQKSDNSNEDDDDNSITNEESLSNQDLKDDDESLSNQDLKDNDESLSNQDLKDDESLSNQDLKDDESLSNQDLKDDESLSNQDLKDDESLSNQDLKDDESLSNQDLKDDEESDEDDEDYNSNDLSEESDKESDKELEFGSDKELESESDKDSDEILKVDLKIDRYDNNDKIDSLTVSTPPTSPESEDDQSINDTIKNNSKGNFDNIDNYYSFGEISLDRGSNNSKRLLKNWSSNMKNLKPLGLLNHGVTCYTNAAIQAMIHIPAIQHYLNDIIKGNYKNIINSKSVTQILAETSQRIWNGFDKRQKLSNNSNKFINPKKLIGRLDDINCMMSEWQQEDSHEYFMSLLSRLQEDSTPRGIKLNESIIYDIFGGLLNQSVTCKNCGYISKTQQEFYDLSLHLGGNSRRQSLNNDNTTNNNDNNTTNNNNSIDNNNNNTNNNTNTNPQNEQSQPSQRYSIIKSIKDFFSPELIKTDKSDKSGYTCENCKKITNAIKISKIDRAPETLVVHLKRFRFNGNSSTKVKQGVSYPLNLNLTQYTSKNEPVLYQLISVVVHEGRSVSSGHYVAHCRQPDDTWATYDDEYINQIPEKQALKDPSAYYLVYTRLTFKDSLDINNLQFDTEKVENSNFEESISSNPSLMKPSLIKKNLKSKKSNKSSTPTSPISQLKKNKKLKLGPLKPTNNLGNINPKKSLKRYSSKNMNNSKRFRKY</sequence>
<dbReference type="GO" id="GO:0005829">
    <property type="term" value="C:cytosol"/>
    <property type="evidence" value="ECO:0007669"/>
    <property type="project" value="TreeGrafter"/>
</dbReference>
<dbReference type="PROSITE" id="PS50235">
    <property type="entry name" value="USP_3"/>
    <property type="match status" value="1"/>
</dbReference>
<feature type="region of interest" description="Disordered" evidence="8">
    <location>
        <begin position="92"/>
        <end position="319"/>
    </location>
</feature>
<comment type="caution">
    <text evidence="10">The sequence shown here is derived from an EMBL/GenBank/DDBJ whole genome shotgun (WGS) entry which is preliminary data.</text>
</comment>